<proteinExistence type="predicted"/>
<comment type="caution">
    <text evidence="2">The sequence shown here is derived from an EMBL/GenBank/DDBJ whole genome shotgun (WGS) entry which is preliminary data.</text>
</comment>
<sequence>PADDEPSSDGIISADETSSYDSPFISLDNDVAEPGRSEFGVVKPRDAE</sequence>
<evidence type="ECO:0000256" key="1">
    <source>
        <dbReference type="SAM" id="MobiDB-lite"/>
    </source>
</evidence>
<name>A0A8S3ANL1_9BILA</name>
<organism evidence="2 3">
    <name type="scientific">Rotaria magnacalcarata</name>
    <dbReference type="NCBI Taxonomy" id="392030"/>
    <lineage>
        <taxon>Eukaryota</taxon>
        <taxon>Metazoa</taxon>
        <taxon>Spiralia</taxon>
        <taxon>Gnathifera</taxon>
        <taxon>Rotifera</taxon>
        <taxon>Eurotatoria</taxon>
        <taxon>Bdelloidea</taxon>
        <taxon>Philodinida</taxon>
        <taxon>Philodinidae</taxon>
        <taxon>Rotaria</taxon>
    </lineage>
</organism>
<evidence type="ECO:0000313" key="3">
    <source>
        <dbReference type="Proteomes" id="UP000676336"/>
    </source>
</evidence>
<evidence type="ECO:0000313" key="2">
    <source>
        <dbReference type="EMBL" id="CAF4749617.1"/>
    </source>
</evidence>
<dbReference type="EMBL" id="CAJOBI010136834">
    <property type="protein sequence ID" value="CAF4749617.1"/>
    <property type="molecule type" value="Genomic_DNA"/>
</dbReference>
<protein>
    <submittedName>
        <fullName evidence="2">Uncharacterized protein</fullName>
    </submittedName>
</protein>
<dbReference type="Proteomes" id="UP000676336">
    <property type="component" value="Unassembled WGS sequence"/>
</dbReference>
<feature type="region of interest" description="Disordered" evidence="1">
    <location>
        <begin position="1"/>
        <end position="48"/>
    </location>
</feature>
<accession>A0A8S3ANL1</accession>
<gene>
    <name evidence="2" type="ORF">SMN809_LOCUS45072</name>
</gene>
<feature type="non-terminal residue" evidence="2">
    <location>
        <position position="1"/>
    </location>
</feature>
<reference evidence="2" key="1">
    <citation type="submission" date="2021-02" db="EMBL/GenBank/DDBJ databases">
        <authorList>
            <person name="Nowell W R."/>
        </authorList>
    </citation>
    <scope>NUCLEOTIDE SEQUENCE</scope>
</reference>
<dbReference type="AlphaFoldDB" id="A0A8S3ANL1"/>